<geneLocation type="mitochondrion" evidence="10"/>
<dbReference type="PANTHER" id="PTHR11058">
    <property type="entry name" value="NADH-UBIQUINONE OXIDOREDUCTASE CHAIN 3"/>
    <property type="match status" value="1"/>
</dbReference>
<accession>A0A6G8QRX7</accession>
<dbReference type="GO" id="GO:0008137">
    <property type="term" value="F:NADH dehydrogenase (ubiquinone) activity"/>
    <property type="evidence" value="ECO:0007669"/>
    <property type="project" value="UniProtKB-UniRule"/>
</dbReference>
<sequence length="135" mass="15648">MSSYTGFFRVSSKIFYIGIFMFISFLISSILWTVSSFFSLDEESTSANYSFECGMDCISPNRIPFCMHFFIISVLFLVFDIELLVSLPLSWISGNWVQWILTVSVFMFVLFLGLVVEIYFGSLDWDTKIFKKPLP</sequence>
<comment type="subcellular location">
    <subcellularLocation>
        <location evidence="1">Membrane</location>
    </subcellularLocation>
    <subcellularLocation>
        <location evidence="9">Mitochondrion membrane</location>
        <topology evidence="9">Multi-pass membrane protein</topology>
    </subcellularLocation>
</comment>
<keyword evidence="5 9" id="KW-0812">Transmembrane</keyword>
<dbReference type="InterPro" id="IPR038430">
    <property type="entry name" value="NDAH_ubi_oxred_su3_sf"/>
</dbReference>
<gene>
    <name evidence="10" type="primary">NAD3</name>
</gene>
<evidence type="ECO:0000256" key="1">
    <source>
        <dbReference type="ARBA" id="ARBA00004370"/>
    </source>
</evidence>
<keyword evidence="9" id="KW-0249">Electron transport</keyword>
<protein>
    <recommendedName>
        <fullName evidence="3 9">NADH-ubiquinone oxidoreductase chain 3</fullName>
        <ecNumber evidence="9">7.1.1.2</ecNumber>
    </recommendedName>
</protein>
<keyword evidence="7 9" id="KW-0472">Membrane</keyword>
<evidence type="ECO:0000256" key="6">
    <source>
        <dbReference type="ARBA" id="ARBA00022989"/>
    </source>
</evidence>
<keyword evidence="9" id="KW-0830">Ubiquinone</keyword>
<dbReference type="Pfam" id="PF00507">
    <property type="entry name" value="Oxidored_q4"/>
    <property type="match status" value="1"/>
</dbReference>
<reference evidence="10" key="1">
    <citation type="submission" date="2020-02" db="EMBL/GenBank/DDBJ databases">
        <title>Mitochondrial genomes of Columbicola feather lice are highly fragmented, indicating repeated evolution of minicircle-type genomes in parasitic lice.</title>
        <authorList>
            <person name="Sweet A."/>
            <person name="Johnson K."/>
            <person name="Cameron S."/>
        </authorList>
    </citation>
    <scope>NUCLEOTIDE SEQUENCE</scope>
    <source>
        <strain evidence="10">28-9</strain>
    </source>
</reference>
<evidence type="ECO:0000256" key="4">
    <source>
        <dbReference type="ARBA" id="ARBA00022448"/>
    </source>
</evidence>
<dbReference type="EMBL" id="MT094276">
    <property type="protein sequence ID" value="QIN90095.1"/>
    <property type="molecule type" value="Genomic_DNA"/>
</dbReference>
<keyword evidence="9" id="KW-0520">NAD</keyword>
<evidence type="ECO:0000256" key="5">
    <source>
        <dbReference type="ARBA" id="ARBA00022692"/>
    </source>
</evidence>
<name>A0A6G8QRX7_9NEOP</name>
<comment type="function">
    <text evidence="9">Core subunit of the mitochondrial membrane respiratory chain NADH dehydrogenase (Complex I) which catalyzes electron transfer from NADH through the respiratory chain, using ubiquinone as an electron acceptor. Essential for the catalytic activity of complex I.</text>
</comment>
<dbReference type="EC" id="7.1.1.2" evidence="9"/>
<feature type="transmembrane region" description="Helical" evidence="9">
    <location>
        <begin position="65"/>
        <end position="87"/>
    </location>
</feature>
<dbReference type="GO" id="GO:0030964">
    <property type="term" value="C:NADH dehydrogenase complex"/>
    <property type="evidence" value="ECO:0007669"/>
    <property type="project" value="TreeGrafter"/>
</dbReference>
<keyword evidence="9 10" id="KW-0496">Mitochondrion</keyword>
<keyword evidence="9" id="KW-0679">Respiratory chain</keyword>
<evidence type="ECO:0000256" key="9">
    <source>
        <dbReference type="RuleBase" id="RU003640"/>
    </source>
</evidence>
<evidence type="ECO:0000256" key="8">
    <source>
        <dbReference type="ARBA" id="ARBA00049551"/>
    </source>
</evidence>
<evidence type="ECO:0000256" key="7">
    <source>
        <dbReference type="ARBA" id="ARBA00023136"/>
    </source>
</evidence>
<dbReference type="AlphaFoldDB" id="A0A6G8QRX7"/>
<keyword evidence="6 9" id="KW-1133">Transmembrane helix</keyword>
<feature type="transmembrane region" description="Helical" evidence="9">
    <location>
        <begin position="99"/>
        <end position="120"/>
    </location>
</feature>
<comment type="catalytic activity">
    <reaction evidence="8 9">
        <text>a ubiquinone + NADH + 5 H(+)(in) = a ubiquinol + NAD(+) + 4 H(+)(out)</text>
        <dbReference type="Rhea" id="RHEA:29091"/>
        <dbReference type="Rhea" id="RHEA-COMP:9565"/>
        <dbReference type="Rhea" id="RHEA-COMP:9566"/>
        <dbReference type="ChEBI" id="CHEBI:15378"/>
        <dbReference type="ChEBI" id="CHEBI:16389"/>
        <dbReference type="ChEBI" id="CHEBI:17976"/>
        <dbReference type="ChEBI" id="CHEBI:57540"/>
        <dbReference type="ChEBI" id="CHEBI:57945"/>
        <dbReference type="EC" id="7.1.1.2"/>
    </reaction>
</comment>
<evidence type="ECO:0000256" key="3">
    <source>
        <dbReference type="ARBA" id="ARBA00021007"/>
    </source>
</evidence>
<comment type="similarity">
    <text evidence="2 9">Belongs to the complex I subunit 3 family.</text>
</comment>
<keyword evidence="9" id="KW-1278">Translocase</keyword>
<evidence type="ECO:0000313" key="10">
    <source>
        <dbReference type="EMBL" id="QIN90095.1"/>
    </source>
</evidence>
<dbReference type="InterPro" id="IPR000440">
    <property type="entry name" value="NADH_UbQ/plastoQ_OxRdtase_su3"/>
</dbReference>
<keyword evidence="4 9" id="KW-0813">Transport</keyword>
<proteinExistence type="inferred from homology"/>
<dbReference type="PANTHER" id="PTHR11058:SF9">
    <property type="entry name" value="NADH-UBIQUINONE OXIDOREDUCTASE CHAIN 3"/>
    <property type="match status" value="1"/>
</dbReference>
<dbReference type="GO" id="GO:0031966">
    <property type="term" value="C:mitochondrial membrane"/>
    <property type="evidence" value="ECO:0007669"/>
    <property type="project" value="UniProtKB-SubCell"/>
</dbReference>
<dbReference type="Gene3D" id="1.20.58.1610">
    <property type="entry name" value="NADH:ubiquinone/plastoquinone oxidoreductase, chain 3"/>
    <property type="match status" value="1"/>
</dbReference>
<evidence type="ECO:0000256" key="2">
    <source>
        <dbReference type="ARBA" id="ARBA00008472"/>
    </source>
</evidence>
<organism evidence="10">
    <name type="scientific">Columbicola passerinae</name>
    <dbReference type="NCBI Taxonomy" id="128994"/>
    <lineage>
        <taxon>Eukaryota</taxon>
        <taxon>Metazoa</taxon>
        <taxon>Ecdysozoa</taxon>
        <taxon>Arthropoda</taxon>
        <taxon>Hexapoda</taxon>
        <taxon>Insecta</taxon>
        <taxon>Pterygota</taxon>
        <taxon>Neoptera</taxon>
        <taxon>Paraneoptera</taxon>
        <taxon>Psocodea</taxon>
        <taxon>Troctomorpha</taxon>
        <taxon>Phthiraptera</taxon>
        <taxon>Ischnocera</taxon>
        <taxon>Philopteridae</taxon>
        <taxon>Columbicola</taxon>
    </lineage>
</organism>
<feature type="transmembrane region" description="Helical" evidence="9">
    <location>
        <begin position="14"/>
        <end position="34"/>
    </location>
</feature>